<gene>
    <name evidence="3" type="ORF">GPM918_LOCUS42383</name>
    <name evidence="2" type="ORF">OVA965_LOCUS34222</name>
    <name evidence="5" type="ORF">SRO942_LOCUS43606</name>
    <name evidence="4" type="ORF">TMI583_LOCUS35136</name>
</gene>
<reference evidence="3" key="1">
    <citation type="submission" date="2021-02" db="EMBL/GenBank/DDBJ databases">
        <authorList>
            <person name="Nowell W R."/>
        </authorList>
    </citation>
    <scope>NUCLEOTIDE SEQUENCE</scope>
</reference>
<comment type="caution">
    <text evidence="3">The sequence shown here is derived from an EMBL/GenBank/DDBJ whole genome shotgun (WGS) entry which is preliminary data.</text>
</comment>
<feature type="non-terminal residue" evidence="3">
    <location>
        <position position="1"/>
    </location>
</feature>
<name>A0A816AUC4_9BILA</name>
<dbReference type="EMBL" id="CAJNOQ010035592">
    <property type="protein sequence ID" value="CAF1600219.1"/>
    <property type="molecule type" value="Genomic_DNA"/>
</dbReference>
<evidence type="ECO:0000313" key="4">
    <source>
        <dbReference type="EMBL" id="CAF4232828.1"/>
    </source>
</evidence>
<dbReference type="EMBL" id="CAJNOK010028491">
    <property type="protein sequence ID" value="CAF1435474.1"/>
    <property type="molecule type" value="Genomic_DNA"/>
</dbReference>
<evidence type="ECO:0000313" key="5">
    <source>
        <dbReference type="EMBL" id="CAF4477033.1"/>
    </source>
</evidence>
<sequence length="84" mass="9718">QDSRREAKEEGQQQTPVTPSITHEEYLKPNHKIIRNDVLDVENDSVEDDNTLEYYSQDIESDLNANVFHNAYDIINTQNTPSVQ</sequence>
<feature type="compositionally biased region" description="Basic and acidic residues" evidence="1">
    <location>
        <begin position="1"/>
        <end position="11"/>
    </location>
</feature>
<feature type="compositionally biased region" description="Polar residues" evidence="1">
    <location>
        <begin position="12"/>
        <end position="21"/>
    </location>
</feature>
<feature type="region of interest" description="Disordered" evidence="1">
    <location>
        <begin position="1"/>
        <end position="28"/>
    </location>
</feature>
<dbReference type="AlphaFoldDB" id="A0A816AUC4"/>
<dbReference type="Proteomes" id="UP000677228">
    <property type="component" value="Unassembled WGS sequence"/>
</dbReference>
<protein>
    <submittedName>
        <fullName evidence="3">Uncharacterized protein</fullName>
    </submittedName>
</protein>
<dbReference type="Proteomes" id="UP000682733">
    <property type="component" value="Unassembled WGS sequence"/>
</dbReference>
<accession>A0A816AUC4</accession>
<evidence type="ECO:0000256" key="1">
    <source>
        <dbReference type="SAM" id="MobiDB-lite"/>
    </source>
</evidence>
<dbReference type="EMBL" id="CAJOBC010101987">
    <property type="protein sequence ID" value="CAF4477033.1"/>
    <property type="molecule type" value="Genomic_DNA"/>
</dbReference>
<evidence type="ECO:0000313" key="3">
    <source>
        <dbReference type="EMBL" id="CAF1600219.1"/>
    </source>
</evidence>
<keyword evidence="6" id="KW-1185">Reference proteome</keyword>
<dbReference type="Proteomes" id="UP000681722">
    <property type="component" value="Unassembled WGS sequence"/>
</dbReference>
<dbReference type="Proteomes" id="UP000663829">
    <property type="component" value="Unassembled WGS sequence"/>
</dbReference>
<evidence type="ECO:0000313" key="6">
    <source>
        <dbReference type="Proteomes" id="UP000663829"/>
    </source>
</evidence>
<evidence type="ECO:0000313" key="2">
    <source>
        <dbReference type="EMBL" id="CAF1435474.1"/>
    </source>
</evidence>
<proteinExistence type="predicted"/>
<organism evidence="3 6">
    <name type="scientific">Didymodactylos carnosus</name>
    <dbReference type="NCBI Taxonomy" id="1234261"/>
    <lineage>
        <taxon>Eukaryota</taxon>
        <taxon>Metazoa</taxon>
        <taxon>Spiralia</taxon>
        <taxon>Gnathifera</taxon>
        <taxon>Rotifera</taxon>
        <taxon>Eurotatoria</taxon>
        <taxon>Bdelloidea</taxon>
        <taxon>Philodinida</taxon>
        <taxon>Philodinidae</taxon>
        <taxon>Didymodactylos</taxon>
    </lineage>
</organism>
<dbReference type="EMBL" id="CAJOBA010050283">
    <property type="protein sequence ID" value="CAF4232828.1"/>
    <property type="molecule type" value="Genomic_DNA"/>
</dbReference>